<accession>A0A1D8UQL9</accession>
<reference evidence="3 4" key="1">
    <citation type="journal article" date="2016" name="Microb. Cell Fact.">
        <title>Dissection of exopolysaccharide biosynthesis in Kozakia baliensis.</title>
        <authorList>
            <person name="Brandt J.U."/>
            <person name="Jakob F."/>
            <person name="Behr J."/>
            <person name="Geissler A.J."/>
            <person name="Vogel R.F."/>
        </authorList>
    </citation>
    <scope>NUCLEOTIDE SEQUENCE [LARGE SCALE GENOMIC DNA]</scope>
    <source>
        <strain evidence="3 4">DSM 14400</strain>
    </source>
</reference>
<dbReference type="Proteomes" id="UP000179145">
    <property type="component" value="Chromosome"/>
</dbReference>
<dbReference type="OrthoDB" id="335726at2"/>
<keyword evidence="2" id="KW-0560">Oxidoreductase</keyword>
<dbReference type="PRINTS" id="PR00081">
    <property type="entry name" value="GDHRDH"/>
</dbReference>
<evidence type="ECO:0000313" key="3">
    <source>
        <dbReference type="EMBL" id="AOX15837.1"/>
    </source>
</evidence>
<sequence>MFASHILVTGASSGIGRGLALTLAKPGIVLHLGGRNEERFTAVSDACRQRGAQVFPHLQDVTDREGMEAWVRRAGEPRLDLVLACAGITGAADAQDQEGAAFESSEQVRRMLAVNLDGAMNTVLPALDIMRAQSRDAHGKRGRICAIASVAGLVSYPGTPSYSASKAALDRFMVASGAYARPAGIVLSSVCCGFVDTPMVAQNRFPMPGLASTQRAVREILHGVAREKRRIIFPRWLVLGSRLMDVLPIRLAEAYYLRQPSGQPGSMAPIHRES</sequence>
<dbReference type="InterPro" id="IPR036291">
    <property type="entry name" value="NAD(P)-bd_dom_sf"/>
</dbReference>
<name>A0A1D8UQL9_9PROT</name>
<proteinExistence type="inferred from homology"/>
<dbReference type="STRING" id="153496.A0U89_00380"/>
<dbReference type="GO" id="GO:0016491">
    <property type="term" value="F:oxidoreductase activity"/>
    <property type="evidence" value="ECO:0007669"/>
    <property type="project" value="UniProtKB-KW"/>
</dbReference>
<comment type="similarity">
    <text evidence="1">Belongs to the short-chain dehydrogenases/reductases (SDR) family.</text>
</comment>
<dbReference type="PANTHER" id="PTHR44196">
    <property type="entry name" value="DEHYDROGENASE/REDUCTASE SDR FAMILY MEMBER 7B"/>
    <property type="match status" value="1"/>
</dbReference>
<protein>
    <submittedName>
        <fullName evidence="3">Dehydrogenase</fullName>
    </submittedName>
</protein>
<dbReference type="GO" id="GO:0016020">
    <property type="term" value="C:membrane"/>
    <property type="evidence" value="ECO:0007669"/>
    <property type="project" value="TreeGrafter"/>
</dbReference>
<dbReference type="EMBL" id="CP014674">
    <property type="protein sequence ID" value="AOX15837.1"/>
    <property type="molecule type" value="Genomic_DNA"/>
</dbReference>
<dbReference type="AlphaFoldDB" id="A0A1D8UQL9"/>
<dbReference type="InterPro" id="IPR002347">
    <property type="entry name" value="SDR_fam"/>
</dbReference>
<gene>
    <name evidence="3" type="ORF">A0U89_00380</name>
</gene>
<dbReference type="eggNOG" id="COG0300">
    <property type="taxonomic scope" value="Bacteria"/>
</dbReference>
<dbReference type="Gene3D" id="3.40.50.720">
    <property type="entry name" value="NAD(P)-binding Rossmann-like Domain"/>
    <property type="match status" value="1"/>
</dbReference>
<evidence type="ECO:0000256" key="1">
    <source>
        <dbReference type="ARBA" id="ARBA00006484"/>
    </source>
</evidence>
<organism evidence="3 4">
    <name type="scientific">Kozakia baliensis</name>
    <dbReference type="NCBI Taxonomy" id="153496"/>
    <lineage>
        <taxon>Bacteria</taxon>
        <taxon>Pseudomonadati</taxon>
        <taxon>Pseudomonadota</taxon>
        <taxon>Alphaproteobacteria</taxon>
        <taxon>Acetobacterales</taxon>
        <taxon>Acetobacteraceae</taxon>
        <taxon>Kozakia</taxon>
    </lineage>
</organism>
<dbReference type="Pfam" id="PF00106">
    <property type="entry name" value="adh_short"/>
    <property type="match status" value="1"/>
</dbReference>
<dbReference type="RefSeq" id="WP_070401702.1">
    <property type="nucleotide sequence ID" value="NZ_BJVW01000021.1"/>
</dbReference>
<evidence type="ECO:0000313" key="4">
    <source>
        <dbReference type="Proteomes" id="UP000179145"/>
    </source>
</evidence>
<keyword evidence="4" id="KW-1185">Reference proteome</keyword>
<dbReference type="KEGG" id="kba:A0U89_00380"/>
<evidence type="ECO:0000256" key="2">
    <source>
        <dbReference type="ARBA" id="ARBA00023002"/>
    </source>
</evidence>
<dbReference type="SUPFAM" id="SSF51735">
    <property type="entry name" value="NAD(P)-binding Rossmann-fold domains"/>
    <property type="match status" value="1"/>
</dbReference>
<dbReference type="PANTHER" id="PTHR44196:SF1">
    <property type="entry name" value="DEHYDROGENASE_REDUCTASE SDR FAMILY MEMBER 7B"/>
    <property type="match status" value="1"/>
</dbReference>